<organism evidence="7 8">
    <name type="scientific">Pacificispira spongiicola</name>
    <dbReference type="NCBI Taxonomy" id="2729598"/>
    <lineage>
        <taxon>Bacteria</taxon>
        <taxon>Pseudomonadati</taxon>
        <taxon>Pseudomonadota</taxon>
        <taxon>Alphaproteobacteria</taxon>
        <taxon>Rhodospirillales</taxon>
        <taxon>Rhodospirillaceae</taxon>
        <taxon>Pacificispira</taxon>
    </lineage>
</organism>
<dbReference type="InterPro" id="IPR050109">
    <property type="entry name" value="HTH-type_TetR-like_transc_reg"/>
</dbReference>
<evidence type="ECO:0000259" key="6">
    <source>
        <dbReference type="PROSITE" id="PS50977"/>
    </source>
</evidence>
<sequence length="210" mass="23721">MLRKKAVVERPRTHPEINEFRRKTLIEGTIRSLAEHGVAGTTVRSICSEANSSRGLMNHYFDSKEHLLEIAFRHLYQTVASHVAKKQTQAGDDPVDQLHALPNAVFSAKVNTPQNRNAFLTFWHEIRFNPLVRKANQQVYGNYLENTERLFAAAAAERGISLDARQAAMGLITMIDGYWLSLSIYEKLSSREEAIACCTNYIDTQLMSPA</sequence>
<dbReference type="Gene3D" id="1.10.357.10">
    <property type="entry name" value="Tetracycline Repressor, domain 2"/>
    <property type="match status" value="1"/>
</dbReference>
<dbReference type="AlphaFoldDB" id="A0A7Y0E1P5"/>
<dbReference type="PROSITE" id="PS50977">
    <property type="entry name" value="HTH_TETR_2"/>
    <property type="match status" value="1"/>
</dbReference>
<feature type="DNA-binding region" description="H-T-H motif" evidence="5">
    <location>
        <begin position="42"/>
        <end position="61"/>
    </location>
</feature>
<dbReference type="EMBL" id="JABBNT010000004">
    <property type="protein sequence ID" value="NMM45627.1"/>
    <property type="molecule type" value="Genomic_DNA"/>
</dbReference>
<gene>
    <name evidence="7" type="ORF">HH303_14115</name>
</gene>
<dbReference type="Pfam" id="PF13977">
    <property type="entry name" value="TetR_C_6"/>
    <property type="match status" value="1"/>
</dbReference>
<dbReference type="GO" id="GO:0003700">
    <property type="term" value="F:DNA-binding transcription factor activity"/>
    <property type="evidence" value="ECO:0007669"/>
    <property type="project" value="TreeGrafter"/>
</dbReference>
<protein>
    <submittedName>
        <fullName evidence="7">TetR family transcriptional regulator</fullName>
    </submittedName>
</protein>
<keyword evidence="2" id="KW-0805">Transcription regulation</keyword>
<evidence type="ECO:0000313" key="7">
    <source>
        <dbReference type="EMBL" id="NMM45627.1"/>
    </source>
</evidence>
<evidence type="ECO:0000256" key="4">
    <source>
        <dbReference type="ARBA" id="ARBA00023163"/>
    </source>
</evidence>
<evidence type="ECO:0000256" key="3">
    <source>
        <dbReference type="ARBA" id="ARBA00023125"/>
    </source>
</evidence>
<dbReference type="Pfam" id="PF00440">
    <property type="entry name" value="TetR_N"/>
    <property type="match status" value="1"/>
</dbReference>
<keyword evidence="3 5" id="KW-0238">DNA-binding</keyword>
<name>A0A7Y0E1P5_9PROT</name>
<keyword evidence="8" id="KW-1185">Reference proteome</keyword>
<keyword evidence="4" id="KW-0804">Transcription</keyword>
<dbReference type="InterPro" id="IPR001647">
    <property type="entry name" value="HTH_TetR"/>
</dbReference>
<dbReference type="PANTHER" id="PTHR30055:SF234">
    <property type="entry name" value="HTH-TYPE TRANSCRIPTIONAL REGULATOR BETI"/>
    <property type="match status" value="1"/>
</dbReference>
<comment type="caution">
    <text evidence="7">The sequence shown here is derived from an EMBL/GenBank/DDBJ whole genome shotgun (WGS) entry which is preliminary data.</text>
</comment>
<dbReference type="InterPro" id="IPR009057">
    <property type="entry name" value="Homeodomain-like_sf"/>
</dbReference>
<dbReference type="PANTHER" id="PTHR30055">
    <property type="entry name" value="HTH-TYPE TRANSCRIPTIONAL REGULATOR RUTR"/>
    <property type="match status" value="1"/>
</dbReference>
<reference evidence="7 8" key="1">
    <citation type="submission" date="2020-04" db="EMBL/GenBank/DDBJ databases">
        <title>Rhodospirillaceae bacterium KN72 isolated from deep sea.</title>
        <authorList>
            <person name="Zhang D.-C."/>
        </authorList>
    </citation>
    <scope>NUCLEOTIDE SEQUENCE [LARGE SCALE GENOMIC DNA]</scope>
    <source>
        <strain evidence="7 8">KN72</strain>
    </source>
</reference>
<dbReference type="PROSITE" id="PS01081">
    <property type="entry name" value="HTH_TETR_1"/>
    <property type="match status" value="1"/>
</dbReference>
<dbReference type="InterPro" id="IPR039538">
    <property type="entry name" value="BetI_C"/>
</dbReference>
<accession>A0A7Y0E1P5</accession>
<dbReference type="GO" id="GO:0000976">
    <property type="term" value="F:transcription cis-regulatory region binding"/>
    <property type="evidence" value="ECO:0007669"/>
    <property type="project" value="TreeGrafter"/>
</dbReference>
<dbReference type="InterPro" id="IPR023772">
    <property type="entry name" value="DNA-bd_HTH_TetR-type_CS"/>
</dbReference>
<proteinExistence type="predicted"/>
<dbReference type="SUPFAM" id="SSF48498">
    <property type="entry name" value="Tetracyclin repressor-like, C-terminal domain"/>
    <property type="match status" value="1"/>
</dbReference>
<dbReference type="SUPFAM" id="SSF46689">
    <property type="entry name" value="Homeodomain-like"/>
    <property type="match status" value="1"/>
</dbReference>
<evidence type="ECO:0000256" key="2">
    <source>
        <dbReference type="ARBA" id="ARBA00023015"/>
    </source>
</evidence>
<dbReference type="RefSeq" id="WP_169626015.1">
    <property type="nucleotide sequence ID" value="NZ_JABBNT010000004.1"/>
</dbReference>
<evidence type="ECO:0000313" key="8">
    <source>
        <dbReference type="Proteomes" id="UP000539372"/>
    </source>
</evidence>
<evidence type="ECO:0000256" key="5">
    <source>
        <dbReference type="PROSITE-ProRule" id="PRU00335"/>
    </source>
</evidence>
<dbReference type="Proteomes" id="UP000539372">
    <property type="component" value="Unassembled WGS sequence"/>
</dbReference>
<evidence type="ECO:0000256" key="1">
    <source>
        <dbReference type="ARBA" id="ARBA00022491"/>
    </source>
</evidence>
<keyword evidence="1" id="KW-0678">Repressor</keyword>
<feature type="domain" description="HTH tetR-type" evidence="6">
    <location>
        <begin position="19"/>
        <end position="79"/>
    </location>
</feature>
<dbReference type="InterPro" id="IPR036271">
    <property type="entry name" value="Tet_transcr_reg_TetR-rel_C_sf"/>
</dbReference>